<dbReference type="SUPFAM" id="SSF160387">
    <property type="entry name" value="NosL/MerB-like"/>
    <property type="match status" value="1"/>
</dbReference>
<accession>M0CPH7</accession>
<dbReference type="Proteomes" id="UP000011615">
    <property type="component" value="Unassembled WGS sequence"/>
</dbReference>
<proteinExistence type="predicted"/>
<dbReference type="EMBL" id="AOIT01000016">
    <property type="protein sequence ID" value="ELZ25170.1"/>
    <property type="molecule type" value="Genomic_DNA"/>
</dbReference>
<comment type="caution">
    <text evidence="1">The sequence shown here is derived from an EMBL/GenBank/DDBJ whole genome shotgun (WGS) entry which is preliminary data.</text>
</comment>
<evidence type="ECO:0000313" key="2">
    <source>
        <dbReference type="Proteomes" id="UP000011615"/>
    </source>
</evidence>
<dbReference type="Gene3D" id="3.30.70.2050">
    <property type="match status" value="1"/>
</dbReference>
<dbReference type="InterPro" id="IPR008719">
    <property type="entry name" value="N2O_reductase_NosL"/>
</dbReference>
<reference evidence="1 2" key="1">
    <citation type="journal article" date="2014" name="PLoS Genet.">
        <title>Phylogenetically driven sequencing of extremely halophilic archaea reveals strategies for static and dynamic osmo-response.</title>
        <authorList>
            <person name="Becker E.A."/>
            <person name="Seitzer P.M."/>
            <person name="Tritt A."/>
            <person name="Larsen D."/>
            <person name="Krusor M."/>
            <person name="Yao A.I."/>
            <person name="Wu D."/>
            <person name="Madern D."/>
            <person name="Eisen J.A."/>
            <person name="Darling A.E."/>
            <person name="Facciotti M.T."/>
        </authorList>
    </citation>
    <scope>NUCLEOTIDE SEQUENCE [LARGE SCALE GENOMIC DNA]</scope>
    <source>
        <strain evidence="1 2">JCM 13563</strain>
    </source>
</reference>
<evidence type="ECO:0000313" key="1">
    <source>
        <dbReference type="EMBL" id="ELZ25170.1"/>
    </source>
</evidence>
<dbReference type="eggNOG" id="arCOG04012">
    <property type="taxonomic scope" value="Archaea"/>
</dbReference>
<dbReference type="Pfam" id="PF05573">
    <property type="entry name" value="NosL"/>
    <property type="match status" value="1"/>
</dbReference>
<dbReference type="STRING" id="1230457.C476_01982"/>
<dbReference type="OrthoDB" id="162738at2157"/>
<dbReference type="PANTHER" id="PTHR41247">
    <property type="entry name" value="HTH-TYPE TRANSCRIPTIONAL REPRESSOR YCNK"/>
    <property type="match status" value="1"/>
</dbReference>
<dbReference type="RefSeq" id="WP_008009346.1">
    <property type="nucleotide sequence ID" value="NZ_AOIT01000016.1"/>
</dbReference>
<dbReference type="PATRIC" id="fig|1230457.4.peg.388"/>
<protein>
    <submittedName>
        <fullName evidence="1">Lipoprotein NosL</fullName>
    </submittedName>
</protein>
<keyword evidence="2" id="KW-1185">Reference proteome</keyword>
<dbReference type="AlphaFoldDB" id="M0CPH7"/>
<gene>
    <name evidence="1" type="ORF">C476_01982</name>
</gene>
<name>M0CPH7_9EURY</name>
<dbReference type="PANTHER" id="PTHR41247:SF1">
    <property type="entry name" value="HTH-TYPE TRANSCRIPTIONAL REPRESSOR YCNK"/>
    <property type="match status" value="1"/>
</dbReference>
<keyword evidence="1" id="KW-0449">Lipoprotein</keyword>
<sequence>MNVPTVGADDDRRITRRTVLGGVGAASLATLAGCFGGSGNGDGSESVPDPISIDEGKECDQCGMIIGNYDGPAGQSHYEDPTALEELDEDRPAQFCSSLCTYMFTFNHESEPQVSHLTDYSAVEYEVDTSTAQTTISRHLEADAFGDVTELTMVANSDVKGAMGESIVPFSDADQANEFQSEYGGDIYEHSEITQELVSSMMSGGM</sequence>
<organism evidence="1 2">
    <name type="scientific">Natrinema limicola JCM 13563</name>
    <dbReference type="NCBI Taxonomy" id="1230457"/>
    <lineage>
        <taxon>Archaea</taxon>
        <taxon>Methanobacteriati</taxon>
        <taxon>Methanobacteriota</taxon>
        <taxon>Stenosarchaea group</taxon>
        <taxon>Halobacteria</taxon>
        <taxon>Halobacteriales</taxon>
        <taxon>Natrialbaceae</taxon>
        <taxon>Natrinema</taxon>
    </lineage>
</organism>